<name>A0ABR2VS06_9FUNG</name>
<organism evidence="6 7">
    <name type="scientific">Basidiobolus ranarum</name>
    <dbReference type="NCBI Taxonomy" id="34480"/>
    <lineage>
        <taxon>Eukaryota</taxon>
        <taxon>Fungi</taxon>
        <taxon>Fungi incertae sedis</taxon>
        <taxon>Zoopagomycota</taxon>
        <taxon>Entomophthoromycotina</taxon>
        <taxon>Basidiobolomycetes</taxon>
        <taxon>Basidiobolales</taxon>
        <taxon>Basidiobolaceae</taxon>
        <taxon>Basidiobolus</taxon>
    </lineage>
</organism>
<feature type="transmembrane region" description="Helical" evidence="5">
    <location>
        <begin position="137"/>
        <end position="160"/>
    </location>
</feature>
<keyword evidence="4 5" id="KW-0472">Membrane</keyword>
<keyword evidence="2 5" id="KW-0812">Transmembrane</keyword>
<comment type="caution">
    <text evidence="6">The sequence shown here is derived from an EMBL/GenBank/DDBJ whole genome shotgun (WGS) entry which is preliminary data.</text>
</comment>
<keyword evidence="7" id="KW-1185">Reference proteome</keyword>
<dbReference type="Proteomes" id="UP001479436">
    <property type="component" value="Unassembled WGS sequence"/>
</dbReference>
<evidence type="ECO:0000256" key="1">
    <source>
        <dbReference type="ARBA" id="ARBA00004141"/>
    </source>
</evidence>
<feature type="transmembrane region" description="Helical" evidence="5">
    <location>
        <begin position="29"/>
        <end position="48"/>
    </location>
</feature>
<protein>
    <recommendedName>
        <fullName evidence="8">G-protein coupled receptors family 2 profile 2 domain-containing protein</fullName>
    </recommendedName>
</protein>
<reference evidence="6 7" key="1">
    <citation type="submission" date="2023-04" db="EMBL/GenBank/DDBJ databases">
        <title>Genome of Basidiobolus ranarum AG-B5.</title>
        <authorList>
            <person name="Stajich J.E."/>
            <person name="Carter-House D."/>
            <person name="Gryganskyi A."/>
        </authorList>
    </citation>
    <scope>NUCLEOTIDE SEQUENCE [LARGE SCALE GENOMIC DNA]</scope>
    <source>
        <strain evidence="6 7">AG-B5</strain>
    </source>
</reference>
<evidence type="ECO:0000313" key="6">
    <source>
        <dbReference type="EMBL" id="KAK9696206.1"/>
    </source>
</evidence>
<comment type="subcellular location">
    <subcellularLocation>
        <location evidence="1">Membrane</location>
        <topology evidence="1">Multi-pass membrane protein</topology>
    </subcellularLocation>
</comment>
<evidence type="ECO:0000256" key="4">
    <source>
        <dbReference type="ARBA" id="ARBA00023136"/>
    </source>
</evidence>
<evidence type="ECO:0008006" key="8">
    <source>
        <dbReference type="Google" id="ProtNLM"/>
    </source>
</evidence>
<feature type="transmembrane region" description="Helical" evidence="5">
    <location>
        <begin position="73"/>
        <end position="97"/>
    </location>
</feature>
<gene>
    <name evidence="6" type="ORF">K7432_012596</name>
</gene>
<sequence length="244" mass="27729">MYIFLTATIAFNLQIVFIHGKQNIRQFEITFIAISVCSALFLSGWPLVLGKFGYDPKFNTCWYLHQDETLTLIWHWCTFHFWVAATVLESILVVALVNQSQIGRRRQISQEQYSANTKLSLEQCQQLKLVNYAVSRIVGYAVVPILTQSAIFISCMYGYTHGEVPFAIQIITVIGTGLQGALNAIAFTFDPALRAFYDKYKYKSKNPEIVSSESFKQPSLPTQGHFDLSSRFDTLSLDDQLRAL</sequence>
<proteinExistence type="predicted"/>
<dbReference type="PANTHER" id="PTHR23112">
    <property type="entry name" value="G PROTEIN-COUPLED RECEPTOR 157-RELATED"/>
    <property type="match status" value="1"/>
</dbReference>
<evidence type="ECO:0000256" key="2">
    <source>
        <dbReference type="ARBA" id="ARBA00022692"/>
    </source>
</evidence>
<dbReference type="PANTHER" id="PTHR23112:SF0">
    <property type="entry name" value="TRANSMEMBRANE PROTEIN 116"/>
    <property type="match status" value="1"/>
</dbReference>
<dbReference type="EMBL" id="JASJQH010007993">
    <property type="protein sequence ID" value="KAK9696206.1"/>
    <property type="molecule type" value="Genomic_DNA"/>
</dbReference>
<evidence type="ECO:0000256" key="5">
    <source>
        <dbReference type="SAM" id="Phobius"/>
    </source>
</evidence>
<evidence type="ECO:0000313" key="7">
    <source>
        <dbReference type="Proteomes" id="UP001479436"/>
    </source>
</evidence>
<evidence type="ECO:0000256" key="3">
    <source>
        <dbReference type="ARBA" id="ARBA00022989"/>
    </source>
</evidence>
<feature type="transmembrane region" description="Helical" evidence="5">
    <location>
        <begin position="166"/>
        <end position="189"/>
    </location>
</feature>
<keyword evidence="3 5" id="KW-1133">Transmembrane helix</keyword>
<accession>A0ABR2VS06</accession>